<name>A8RCZ7_9FIRM</name>
<evidence type="ECO:0000313" key="2">
    <source>
        <dbReference type="Proteomes" id="UP000004090"/>
    </source>
</evidence>
<gene>
    <name evidence="1" type="ORF">EUBDOL_01547</name>
</gene>
<dbReference type="EMBL" id="ABAW02000021">
    <property type="protein sequence ID" value="EDP10948.1"/>
    <property type="molecule type" value="Genomic_DNA"/>
</dbReference>
<dbReference type="HOGENOM" id="CLU_3251647_0_0_9"/>
<dbReference type="Proteomes" id="UP000004090">
    <property type="component" value="Unassembled WGS sequence"/>
</dbReference>
<organism evidence="1 2">
    <name type="scientific">Amedibacillus dolichus DSM 3991</name>
    <dbReference type="NCBI Taxonomy" id="428127"/>
    <lineage>
        <taxon>Bacteria</taxon>
        <taxon>Bacillati</taxon>
        <taxon>Bacillota</taxon>
        <taxon>Erysipelotrichia</taxon>
        <taxon>Erysipelotrichales</taxon>
        <taxon>Erysipelotrichaceae</taxon>
        <taxon>Amedibacillus</taxon>
    </lineage>
</organism>
<evidence type="ECO:0000313" key="1">
    <source>
        <dbReference type="EMBL" id="EDP10948.1"/>
    </source>
</evidence>
<dbReference type="AlphaFoldDB" id="A8RCZ7"/>
<dbReference type="RefSeq" id="WP_004800059.1">
    <property type="nucleotide sequence ID" value="NZ_DS483476.1"/>
</dbReference>
<reference evidence="1 2" key="2">
    <citation type="submission" date="2007-09" db="EMBL/GenBank/DDBJ databases">
        <authorList>
            <person name="Fulton L."/>
            <person name="Clifton S."/>
            <person name="Fulton B."/>
            <person name="Xu J."/>
            <person name="Minx P."/>
            <person name="Pepin K.H."/>
            <person name="Johnson M."/>
            <person name="Thiruvilangam P."/>
            <person name="Bhonagiri V."/>
            <person name="Nash W.E."/>
            <person name="Mardis E.R."/>
            <person name="Wilson R.K."/>
        </authorList>
    </citation>
    <scope>NUCLEOTIDE SEQUENCE [LARGE SCALE GENOMIC DNA]</scope>
    <source>
        <strain evidence="1 2">DSM 3991</strain>
    </source>
</reference>
<comment type="caution">
    <text evidence="1">The sequence shown here is derived from an EMBL/GenBank/DDBJ whole genome shotgun (WGS) entry which is preliminary data.</text>
</comment>
<proteinExistence type="predicted"/>
<reference evidence="1 2" key="1">
    <citation type="submission" date="2007-09" db="EMBL/GenBank/DDBJ databases">
        <title>Draft genome sequence of Eubacterium dolichum (DSM 3991).</title>
        <authorList>
            <person name="Sudarsanam P."/>
            <person name="Ley R."/>
            <person name="Guruge J."/>
            <person name="Turnbaugh P.J."/>
            <person name="Mahowald M."/>
            <person name="Liep D."/>
            <person name="Gordon J."/>
        </authorList>
    </citation>
    <scope>NUCLEOTIDE SEQUENCE [LARGE SCALE GENOMIC DNA]</scope>
    <source>
        <strain evidence="1 2">DSM 3991</strain>
    </source>
</reference>
<accession>A8RCZ7</accession>
<protein>
    <submittedName>
        <fullName evidence="1">Uncharacterized protein</fullName>
    </submittedName>
</protein>
<dbReference type="GeneID" id="92794539"/>
<sequence>MGIKAAPCHAGKKEACPRSRNCDLGNRCEKYRKWLEEYRKGR</sequence>